<sequence>MGGPGFESSSASISSIPQQLPHHFQPPPPSRLLGQPLPALRIRIDDVSPKTFQSLLQYIYTGEIGLSSHQLAEIERYWNENAEDYKSLPSNRAQDGTEPEPQQETEDSWLNTPDILSPLGLSSQQQQQWSASTGIPQTASFSPPLYASQSQSQRLATTRRHRHDWQQHQQLMVRHGSSEPAGAQGLDPNSESNASSSSASQSQSQSPSQGQGQGQRREQDEYGGHETTSWEDLFLTARQFDLQDLQRHAMKATQYHCQMLNLRANFDGGLVAEVVHNGFDEPTLDLQLALEEHLLRSILRLYRCPRLKEDEDGHVRVEGMEDLRTHTEADVAVEGQEGEREKGEEQEEEQAKEEPSSSSSTRVVREHQEGHFIPASAAAGSWMPGPGLPQPVRSSIPSISVESWRNDVGPGGGSGDEEQEQEEDEKYEQEGSSSPPDSPSPEPEEEEEEEEGENAFEDAECQEALLELCTEIRERFVTMQQIMQGY</sequence>
<reference evidence="3" key="1">
    <citation type="journal article" date="2020" name="Fungal Divers.">
        <title>Resolving the Mortierellaceae phylogeny through synthesis of multi-gene phylogenetics and phylogenomics.</title>
        <authorList>
            <person name="Vandepol N."/>
            <person name="Liber J."/>
            <person name="Desiro A."/>
            <person name="Na H."/>
            <person name="Kennedy M."/>
            <person name="Barry K."/>
            <person name="Grigoriev I.V."/>
            <person name="Miller A.N."/>
            <person name="O'Donnell K."/>
            <person name="Stajich J.E."/>
            <person name="Bonito G."/>
        </authorList>
    </citation>
    <scope>NUCLEOTIDE SEQUENCE</scope>
    <source>
        <strain evidence="3">MES-2147</strain>
    </source>
</reference>
<accession>A0A9P6MGV6</accession>
<keyword evidence="4" id="KW-1185">Reference proteome</keyword>
<evidence type="ECO:0000313" key="4">
    <source>
        <dbReference type="Proteomes" id="UP000749646"/>
    </source>
</evidence>
<evidence type="ECO:0000256" key="1">
    <source>
        <dbReference type="SAM" id="MobiDB-lite"/>
    </source>
</evidence>
<dbReference type="OrthoDB" id="2449388at2759"/>
<dbReference type="Proteomes" id="UP000749646">
    <property type="component" value="Unassembled WGS sequence"/>
</dbReference>
<feature type="region of interest" description="Disordered" evidence="1">
    <location>
        <begin position="319"/>
        <end position="462"/>
    </location>
</feature>
<proteinExistence type="predicted"/>
<feature type="compositionally biased region" description="Low complexity" evidence="1">
    <location>
        <begin position="188"/>
        <end position="210"/>
    </location>
</feature>
<feature type="region of interest" description="Disordered" evidence="1">
    <location>
        <begin position="87"/>
        <end position="225"/>
    </location>
</feature>
<evidence type="ECO:0000313" key="3">
    <source>
        <dbReference type="EMBL" id="KAF9999009.1"/>
    </source>
</evidence>
<organism evidence="3 4">
    <name type="scientific">Modicella reniformis</name>
    <dbReference type="NCBI Taxonomy" id="1440133"/>
    <lineage>
        <taxon>Eukaryota</taxon>
        <taxon>Fungi</taxon>
        <taxon>Fungi incertae sedis</taxon>
        <taxon>Mucoromycota</taxon>
        <taxon>Mortierellomycotina</taxon>
        <taxon>Mortierellomycetes</taxon>
        <taxon>Mortierellales</taxon>
        <taxon>Mortierellaceae</taxon>
        <taxon>Modicella</taxon>
    </lineage>
</organism>
<comment type="caution">
    <text evidence="3">The sequence shown here is derived from an EMBL/GenBank/DDBJ whole genome shotgun (WGS) entry which is preliminary data.</text>
</comment>
<dbReference type="AlphaFoldDB" id="A0A9P6MGV6"/>
<dbReference type="PROSITE" id="PS50097">
    <property type="entry name" value="BTB"/>
    <property type="match status" value="1"/>
</dbReference>
<feature type="compositionally biased region" description="Polar residues" evidence="1">
    <location>
        <begin position="392"/>
        <end position="403"/>
    </location>
</feature>
<dbReference type="EMBL" id="JAAAHW010000788">
    <property type="protein sequence ID" value="KAF9999009.1"/>
    <property type="molecule type" value="Genomic_DNA"/>
</dbReference>
<feature type="compositionally biased region" description="Acidic residues" evidence="1">
    <location>
        <begin position="97"/>
        <end position="107"/>
    </location>
</feature>
<feature type="compositionally biased region" description="Acidic residues" evidence="1">
    <location>
        <begin position="415"/>
        <end position="427"/>
    </location>
</feature>
<dbReference type="InterPro" id="IPR000210">
    <property type="entry name" value="BTB/POZ_dom"/>
</dbReference>
<feature type="region of interest" description="Disordered" evidence="1">
    <location>
        <begin position="1"/>
        <end position="35"/>
    </location>
</feature>
<feature type="compositionally biased region" description="Low complexity" evidence="1">
    <location>
        <begin position="116"/>
        <end position="132"/>
    </location>
</feature>
<protein>
    <recommendedName>
        <fullName evidence="2">BTB domain-containing protein</fullName>
    </recommendedName>
</protein>
<dbReference type="SUPFAM" id="SSF54695">
    <property type="entry name" value="POZ domain"/>
    <property type="match status" value="1"/>
</dbReference>
<gene>
    <name evidence="3" type="ORF">BGZ65_005562</name>
</gene>
<feature type="compositionally biased region" description="Acidic residues" evidence="1">
    <location>
        <begin position="442"/>
        <end position="461"/>
    </location>
</feature>
<evidence type="ECO:0000259" key="2">
    <source>
        <dbReference type="PROSITE" id="PS50097"/>
    </source>
</evidence>
<dbReference type="CDD" id="cd18186">
    <property type="entry name" value="BTB_POZ_ZBTB_KLHL-like"/>
    <property type="match status" value="1"/>
</dbReference>
<dbReference type="Gene3D" id="3.30.710.10">
    <property type="entry name" value="Potassium Channel Kv1.1, Chain A"/>
    <property type="match status" value="1"/>
</dbReference>
<feature type="compositionally biased region" description="Polar residues" evidence="1">
    <location>
        <begin position="133"/>
        <end position="156"/>
    </location>
</feature>
<feature type="domain" description="BTB" evidence="2">
    <location>
        <begin position="1"/>
        <end position="68"/>
    </location>
</feature>
<feature type="compositionally biased region" description="Basic and acidic residues" evidence="1">
    <location>
        <begin position="319"/>
        <end position="329"/>
    </location>
</feature>
<dbReference type="InterPro" id="IPR011333">
    <property type="entry name" value="SKP1/BTB/POZ_sf"/>
</dbReference>
<name>A0A9P6MGV6_9FUNG</name>
<feature type="compositionally biased region" description="Basic and acidic residues" evidence="1">
    <location>
        <begin position="215"/>
        <end position="224"/>
    </location>
</feature>
<dbReference type="Pfam" id="PF00651">
    <property type="entry name" value="BTB"/>
    <property type="match status" value="1"/>
</dbReference>
<feature type="compositionally biased region" description="Low complexity" evidence="1">
    <location>
        <begin position="8"/>
        <end position="23"/>
    </location>
</feature>